<proteinExistence type="predicted"/>
<sequence length="818" mass="96976">MNESDFVTFEKKIYSDLVSLTKEDKQLAEQFDNEEYSLCDTLDSQERIITMVEYLIEKNSGLLEKSTLEYLFKILQTQNKYFSRIIKIFKEAENSFVNELTKNYLESNQNINKMLLNIAVLNKDTKVCRNKEISDFLLMSTDFTTYNFIKSYIHSLELPCLEILLERLLQRNKNIYFYKIFTELNLKLKQKNMSLMDEEIEQDEDYVAFIFSLMVDEESIVYGFDKLYRFDYFNSLYSAIKSLIKLNRFEDKLMLPEDESFMELLLNVNHKLTNQNVLLNNKKIKQTAISLVENYFDLLSVKISLSMKSIIYKTLKNLRREEEITKKIAEFLLTDYVQKVAYLDFEQERIENEFNCTSSFLDLVSEYKHKKTKEFCFYVLTSECPTIIKSVIKIFEIERYKIENGLIYKHIKAACLKDDSVIDVLLNYCVNLKFVLRSVDLTRVIMSKESLLFFDYVKLFDDFSIYLNNDFLKRLSDNRSLGLQSLLSMKNVSDFVLKNKNYFNALVKTEKDIEIQKLIVNLYNRITSFTKMHSFSFTDESQVLLPKVYFSGLFKLFSKALIHSHINNKPVKKMFVLEELIVSEDDLKEYVDYLKVQVILGIQIKVNELIRNYSGKYIDDLIGFCRSYGYKINFDSLSLRSRIYENRKDNELFIKNYESVDKFTKFALHKTIDLNELSINSIHKKEFERILKNELNLLKIEGINSEENLLLFKSALNLLLVLDNIDSIVKLIDEFNNIPTEFNELLIKISIKNLCNGGNRYFKHVLRKGPYELQVKYLLMLYLRNLWNNEMHYWLAELKTKLHNSSDLDYLCRNISNN</sequence>
<organism evidence="1 2">
    <name type="scientific">Anncaliia algerae PRA339</name>
    <dbReference type="NCBI Taxonomy" id="1288291"/>
    <lineage>
        <taxon>Eukaryota</taxon>
        <taxon>Fungi</taxon>
        <taxon>Fungi incertae sedis</taxon>
        <taxon>Microsporidia</taxon>
        <taxon>Tubulinosematoidea</taxon>
        <taxon>Tubulinosematidae</taxon>
        <taxon>Anncaliia</taxon>
    </lineage>
</organism>
<keyword evidence="2" id="KW-1185">Reference proteome</keyword>
<accession>A0A059F5M4</accession>
<dbReference type="HOGENOM" id="CLU_338895_0_0_1"/>
<reference evidence="1 2" key="2">
    <citation type="submission" date="2014-03" db="EMBL/GenBank/DDBJ databases">
        <title>The Genome Sequence of Anncaliia algerae insect isolate PRA339.</title>
        <authorList>
            <consortium name="The Broad Institute Genome Sequencing Platform"/>
            <consortium name="The Broad Institute Genome Sequencing Center for Infectious Disease"/>
            <person name="Cuomo C."/>
            <person name="Becnel J."/>
            <person name="Sanscrainte N."/>
            <person name="Walker B."/>
            <person name="Young S.K."/>
            <person name="Zeng Q."/>
            <person name="Gargeya S."/>
            <person name="Fitzgerald M."/>
            <person name="Haas B."/>
            <person name="Abouelleil A."/>
            <person name="Alvarado L."/>
            <person name="Arachchi H.M."/>
            <person name="Berlin A.M."/>
            <person name="Chapman S.B."/>
            <person name="Dewar J."/>
            <person name="Goldberg J."/>
            <person name="Griggs A."/>
            <person name="Gujja S."/>
            <person name="Hansen M."/>
            <person name="Howarth C."/>
            <person name="Imamovic A."/>
            <person name="Larimer J."/>
            <person name="McCowan C."/>
            <person name="Murphy C."/>
            <person name="Neiman D."/>
            <person name="Pearson M."/>
            <person name="Priest M."/>
            <person name="Roberts A."/>
            <person name="Saif S."/>
            <person name="Shea T."/>
            <person name="Sisk P."/>
            <person name="Sykes S."/>
            <person name="Wortman J."/>
            <person name="Nusbaum C."/>
            <person name="Birren B."/>
        </authorList>
    </citation>
    <scope>NUCLEOTIDE SEQUENCE [LARGE SCALE GENOMIC DNA]</scope>
    <source>
        <strain evidence="1 2">PRA339</strain>
    </source>
</reference>
<dbReference type="AlphaFoldDB" id="A0A059F5M4"/>
<protein>
    <submittedName>
        <fullName evidence="1">Uncharacterized protein</fullName>
    </submittedName>
</protein>
<dbReference type="VEuPathDB" id="MicrosporidiaDB:H312_00289"/>
<reference evidence="2" key="1">
    <citation type="submission" date="2013-02" db="EMBL/GenBank/DDBJ databases">
        <authorList>
            <consortium name="The Broad Institute Genome Sequencing Platform"/>
            <person name="Cuomo C."/>
            <person name="Becnel J."/>
            <person name="Sanscrainte N."/>
            <person name="Walker B."/>
            <person name="Young S.K."/>
            <person name="Zeng Q."/>
            <person name="Gargeya S."/>
            <person name="Fitzgerald M."/>
            <person name="Haas B."/>
            <person name="Abouelleil A."/>
            <person name="Alvarado L."/>
            <person name="Arachchi H.M."/>
            <person name="Berlin A.M."/>
            <person name="Chapman S.B."/>
            <person name="Dewar J."/>
            <person name="Goldberg J."/>
            <person name="Griggs A."/>
            <person name="Gujja S."/>
            <person name="Hansen M."/>
            <person name="Howarth C."/>
            <person name="Imamovic A."/>
            <person name="Larimer J."/>
            <person name="McCowan C."/>
            <person name="Murphy C."/>
            <person name="Neiman D."/>
            <person name="Pearson M."/>
            <person name="Priest M."/>
            <person name="Roberts A."/>
            <person name="Saif S."/>
            <person name="Shea T."/>
            <person name="Sisk P."/>
            <person name="Sykes S."/>
            <person name="Wortman J."/>
            <person name="Nusbaum C."/>
            <person name="Birren B."/>
        </authorList>
    </citation>
    <scope>NUCLEOTIDE SEQUENCE [LARGE SCALE GENOMIC DNA]</scope>
    <source>
        <strain evidence="2">PRA339</strain>
    </source>
</reference>
<dbReference type="EMBL" id="KK365131">
    <property type="protein sequence ID" value="KCZ82266.1"/>
    <property type="molecule type" value="Genomic_DNA"/>
</dbReference>
<gene>
    <name evidence="1" type="ORF">H312_00289</name>
</gene>
<dbReference type="OrthoDB" id="2193079at2759"/>
<evidence type="ECO:0000313" key="1">
    <source>
        <dbReference type="EMBL" id="KCZ82266.1"/>
    </source>
</evidence>
<dbReference type="Proteomes" id="UP000030655">
    <property type="component" value="Unassembled WGS sequence"/>
</dbReference>
<name>A0A059F5M4_9MICR</name>
<evidence type="ECO:0000313" key="2">
    <source>
        <dbReference type="Proteomes" id="UP000030655"/>
    </source>
</evidence>